<reference evidence="3 4" key="1">
    <citation type="submission" date="2016-07" db="EMBL/GenBank/DDBJ databases">
        <title>Pervasive Adenine N6-methylation of Active Genes in Fungi.</title>
        <authorList>
            <consortium name="DOE Joint Genome Institute"/>
            <person name="Mondo S.J."/>
            <person name="Dannebaum R.O."/>
            <person name="Kuo R.C."/>
            <person name="Labutti K."/>
            <person name="Haridas S."/>
            <person name="Kuo A."/>
            <person name="Salamov A."/>
            <person name="Ahrendt S.R."/>
            <person name="Lipzen A."/>
            <person name="Sullivan W."/>
            <person name="Andreopoulos W.B."/>
            <person name="Clum A."/>
            <person name="Lindquist E."/>
            <person name="Daum C."/>
            <person name="Ramamoorthy G.K."/>
            <person name="Gryganskyi A."/>
            <person name="Culley D."/>
            <person name="Magnuson J.K."/>
            <person name="James T.Y."/>
            <person name="O'Malley M.A."/>
            <person name="Stajich J.E."/>
            <person name="Spatafora J.W."/>
            <person name="Visel A."/>
            <person name="Grigoriev I.V."/>
        </authorList>
    </citation>
    <scope>NUCLEOTIDE SEQUENCE [LARGE SCALE GENOMIC DNA]</scope>
    <source>
        <strain evidence="3 4">12-1054</strain>
    </source>
</reference>
<comment type="caution">
    <text evidence="3">The sequence shown here is derived from an EMBL/GenBank/DDBJ whole genome shotgun (WGS) entry which is preliminary data.</text>
</comment>
<dbReference type="Proteomes" id="UP000193685">
    <property type="component" value="Unassembled WGS sequence"/>
</dbReference>
<evidence type="ECO:0000313" key="3">
    <source>
        <dbReference type="EMBL" id="ORY86256.1"/>
    </source>
</evidence>
<gene>
    <name evidence="3" type="ORF">BCR37DRAFT_376815</name>
</gene>
<dbReference type="EMBL" id="MCFI01000003">
    <property type="protein sequence ID" value="ORY86256.1"/>
    <property type="molecule type" value="Genomic_DNA"/>
</dbReference>
<evidence type="ECO:0000313" key="4">
    <source>
        <dbReference type="Proteomes" id="UP000193685"/>
    </source>
</evidence>
<dbReference type="AlphaFoldDB" id="A0A1Y2FSU0"/>
<protein>
    <submittedName>
        <fullName evidence="3">Putative alanine racemase-domain-containing protein</fullName>
    </submittedName>
</protein>
<dbReference type="InterPro" id="IPR019140">
    <property type="entry name" value="MCM_complex-bd"/>
</dbReference>
<organism evidence="3 4">
    <name type="scientific">Protomyces lactucae-debilis</name>
    <dbReference type="NCBI Taxonomy" id="2754530"/>
    <lineage>
        <taxon>Eukaryota</taxon>
        <taxon>Fungi</taxon>
        <taxon>Dikarya</taxon>
        <taxon>Ascomycota</taxon>
        <taxon>Taphrinomycotina</taxon>
        <taxon>Taphrinomycetes</taxon>
        <taxon>Taphrinales</taxon>
        <taxon>Protomycetaceae</taxon>
        <taxon>Protomyces</taxon>
    </lineage>
</organism>
<dbReference type="PANTHER" id="PTHR13489:SF0">
    <property type="entry name" value="MINI-CHROMOSOME MAINTENANCE COMPLEX-BINDING PROTEIN"/>
    <property type="match status" value="1"/>
</dbReference>
<dbReference type="GO" id="GO:0006261">
    <property type="term" value="P:DNA-templated DNA replication"/>
    <property type="evidence" value="ECO:0007669"/>
    <property type="project" value="TreeGrafter"/>
</dbReference>
<accession>A0A1Y2FSU0</accession>
<dbReference type="OrthoDB" id="329666at2759"/>
<dbReference type="GO" id="GO:0005634">
    <property type="term" value="C:nucleus"/>
    <property type="evidence" value="ECO:0007669"/>
    <property type="project" value="UniProtKB-SubCell"/>
</dbReference>
<dbReference type="STRING" id="56484.A0A1Y2FSU0"/>
<dbReference type="PANTHER" id="PTHR13489">
    <property type="entry name" value="MINI-CHROMOSOME MAINTENANCE COMPLEX-BINDING PROTEIN"/>
    <property type="match status" value="1"/>
</dbReference>
<dbReference type="RefSeq" id="XP_040727438.1">
    <property type="nucleotide sequence ID" value="XM_040868677.1"/>
</dbReference>
<dbReference type="GO" id="GO:0003682">
    <property type="term" value="F:chromatin binding"/>
    <property type="evidence" value="ECO:0007669"/>
    <property type="project" value="TreeGrafter"/>
</dbReference>
<evidence type="ECO:0000256" key="1">
    <source>
        <dbReference type="ARBA" id="ARBA00004123"/>
    </source>
</evidence>
<evidence type="ECO:0000256" key="2">
    <source>
        <dbReference type="ARBA" id="ARBA00023242"/>
    </source>
</evidence>
<name>A0A1Y2FSU0_PROLT</name>
<keyword evidence="2" id="KW-0539">Nucleus</keyword>
<dbReference type="GeneID" id="63785276"/>
<keyword evidence="4" id="KW-1185">Reference proteome</keyword>
<dbReference type="Pfam" id="PF09739">
    <property type="entry name" value="MCM_bind"/>
    <property type="match status" value="1"/>
</dbReference>
<proteinExistence type="predicted"/>
<comment type="subcellular location">
    <subcellularLocation>
        <location evidence="1">Nucleus</location>
    </subcellularLocation>
</comment>
<sequence length="493" mass="53814">MVNSSSAQLLRDPIGAIHALFEEATKGHAPAAHEDYGITTLFEESFEEPSELAKVPSLTALWQQARSNNKSSLHGKLARVQCHVVHSDSEIYGGAYRNRQGGGWQFGRYGCDIDEALTGPLREDAISFEERTTLDCRCHADPFDLTDALQNVSLASGADDDVLKRLTVKLYNEKEEGLLHATLDIVGLVEVADEEVILHALIARDERLASRLSSSTEQASAPETRDAVMQELAAHLSGDALAAECLLLALCASVTVRSPVLIGPIALNLRNIEGDQASALKLLIQELAAYTEVIDLSIAGLNKHQLFPTHDGEQFKPGQIQLPKDTVVLLDESALSEGKLEERGVKNLQCLANSITSQELVFAFPFNEFKIAMDLCFIDLSKGKSLLPSTLSIPVKSGSTAAARQPASMTLKDMAIYIARCRLQEVEISDEVSQAIQNDFVRARKAGEAIDQALFGQGLALAKEVTRSYKRRQMVFDDYRRGVALASEVNARQ</sequence>